<protein>
    <submittedName>
        <fullName evidence="1">Phage virion morphogenesis protein</fullName>
    </submittedName>
</protein>
<reference evidence="1 2" key="1">
    <citation type="submission" date="2023-05" db="EMBL/GenBank/DDBJ databases">
        <title>Sedimentitalea sp. nov. JM2-8.</title>
        <authorList>
            <person name="Huang J."/>
        </authorList>
    </citation>
    <scope>NUCLEOTIDE SEQUENCE [LARGE SCALE GENOMIC DNA]</scope>
    <source>
        <strain evidence="1 2">JM2-8</strain>
    </source>
</reference>
<evidence type="ECO:0000313" key="1">
    <source>
        <dbReference type="EMBL" id="MDK3075930.1"/>
    </source>
</evidence>
<accession>A0ABT7FLP5</accession>
<dbReference type="Pfam" id="PF05069">
    <property type="entry name" value="Phage_tail_S"/>
    <property type="match status" value="1"/>
</dbReference>
<sequence length="162" mass="17945">MIEIEFENDTLTPALQRLADGLLDMTPVMGEISEGWLENTINRMLRGEQPDGQPFAPRSPVSLEQYAASGFGAVPLFRKGWMRQGLFPEYGSDFVRIGSNEPQSAVMQFGASQGEFGRTSRGGPIPWGDIPARPYLGVSDEDETMIIEELSEWLMRTAEGKS</sequence>
<dbReference type="InterPro" id="IPR006522">
    <property type="entry name" value="Phage_virion_morphogenesis"/>
</dbReference>
<dbReference type="Proteomes" id="UP001227126">
    <property type="component" value="Unassembled WGS sequence"/>
</dbReference>
<organism evidence="1 2">
    <name type="scientific">Sedimentitalea xiamensis</name>
    <dbReference type="NCBI Taxonomy" id="3050037"/>
    <lineage>
        <taxon>Bacteria</taxon>
        <taxon>Pseudomonadati</taxon>
        <taxon>Pseudomonadota</taxon>
        <taxon>Alphaproteobacteria</taxon>
        <taxon>Rhodobacterales</taxon>
        <taxon>Paracoccaceae</taxon>
        <taxon>Sedimentitalea</taxon>
    </lineage>
</organism>
<gene>
    <name evidence="1" type="ORF">QO034_23040</name>
</gene>
<proteinExistence type="predicted"/>
<comment type="caution">
    <text evidence="1">The sequence shown here is derived from an EMBL/GenBank/DDBJ whole genome shotgun (WGS) entry which is preliminary data.</text>
</comment>
<name>A0ABT7FLP5_9RHOB</name>
<dbReference type="RefSeq" id="WP_284487838.1">
    <property type="nucleotide sequence ID" value="NZ_JASNJE010000068.1"/>
</dbReference>
<keyword evidence="2" id="KW-1185">Reference proteome</keyword>
<dbReference type="EMBL" id="JASNJE010000068">
    <property type="protein sequence ID" value="MDK3075930.1"/>
    <property type="molecule type" value="Genomic_DNA"/>
</dbReference>
<evidence type="ECO:0000313" key="2">
    <source>
        <dbReference type="Proteomes" id="UP001227126"/>
    </source>
</evidence>